<keyword evidence="3" id="KW-0378">Hydrolase</keyword>
<dbReference type="SUPFAM" id="SSF52540">
    <property type="entry name" value="P-loop containing nucleoside triphosphate hydrolases"/>
    <property type="match status" value="2"/>
</dbReference>
<feature type="domain" description="Helicase ATP-binding" evidence="9">
    <location>
        <begin position="298"/>
        <end position="473"/>
    </location>
</feature>
<keyword evidence="7" id="KW-0234">DNA repair</keyword>
<dbReference type="GO" id="GO:0003678">
    <property type="term" value="F:DNA helicase activity"/>
    <property type="evidence" value="ECO:0007669"/>
    <property type="project" value="TreeGrafter"/>
</dbReference>
<keyword evidence="4 11" id="KW-0347">Helicase</keyword>
<dbReference type="Pfam" id="PF00271">
    <property type="entry name" value="Helicase_C"/>
    <property type="match status" value="1"/>
</dbReference>
<dbReference type="InterPro" id="IPR012340">
    <property type="entry name" value="NA-bd_OB-fold"/>
</dbReference>
<dbReference type="GO" id="GO:0006281">
    <property type="term" value="P:DNA repair"/>
    <property type="evidence" value="ECO:0007669"/>
    <property type="project" value="UniProtKB-KW"/>
</dbReference>
<keyword evidence="6" id="KW-0238">DNA-binding</keyword>
<evidence type="ECO:0000256" key="1">
    <source>
        <dbReference type="ARBA" id="ARBA00022741"/>
    </source>
</evidence>
<organism evidence="11 12">
    <name type="scientific">Nakamurella antarctica</name>
    <dbReference type="NCBI Taxonomy" id="1902245"/>
    <lineage>
        <taxon>Bacteria</taxon>
        <taxon>Bacillati</taxon>
        <taxon>Actinomycetota</taxon>
        <taxon>Actinomycetes</taxon>
        <taxon>Nakamurellales</taxon>
        <taxon>Nakamurellaceae</taxon>
        <taxon>Nakamurella</taxon>
    </lineage>
</organism>
<accession>A0A3G8ZQI7</accession>
<dbReference type="PROSITE" id="PS51194">
    <property type="entry name" value="HELICASE_CTER"/>
    <property type="match status" value="1"/>
</dbReference>
<dbReference type="SMART" id="SM00487">
    <property type="entry name" value="DEXDc"/>
    <property type="match status" value="1"/>
</dbReference>
<dbReference type="CDD" id="cd17992">
    <property type="entry name" value="DEXHc_RecG"/>
    <property type="match status" value="1"/>
</dbReference>
<keyword evidence="12" id="KW-1185">Reference proteome</keyword>
<feature type="domain" description="Helicase C-terminal" evidence="10">
    <location>
        <begin position="496"/>
        <end position="685"/>
    </location>
</feature>
<dbReference type="NCBIfam" id="NF008167">
    <property type="entry name" value="PRK10917.2-1"/>
    <property type="match status" value="1"/>
</dbReference>
<evidence type="ECO:0000256" key="5">
    <source>
        <dbReference type="ARBA" id="ARBA00022840"/>
    </source>
</evidence>
<dbReference type="InterPro" id="IPR047112">
    <property type="entry name" value="RecG/Mfd"/>
</dbReference>
<evidence type="ECO:0000256" key="2">
    <source>
        <dbReference type="ARBA" id="ARBA00022763"/>
    </source>
</evidence>
<keyword evidence="5" id="KW-0067">ATP-binding</keyword>
<dbReference type="InterPro" id="IPR027417">
    <property type="entry name" value="P-loop_NTPase"/>
</dbReference>
<dbReference type="InterPro" id="IPR001650">
    <property type="entry name" value="Helicase_C-like"/>
</dbReference>
<dbReference type="PANTHER" id="PTHR47964:SF1">
    <property type="entry name" value="ATP-DEPENDENT DNA HELICASE HOMOLOG RECG, CHLOROPLASTIC"/>
    <property type="match status" value="1"/>
</dbReference>
<evidence type="ECO:0000256" key="8">
    <source>
        <dbReference type="ARBA" id="ARBA00049819"/>
    </source>
</evidence>
<evidence type="ECO:0000313" key="11">
    <source>
        <dbReference type="EMBL" id="AZI59520.1"/>
    </source>
</evidence>
<dbReference type="KEGG" id="nak:EH165_09085"/>
<dbReference type="InterPro" id="IPR011545">
    <property type="entry name" value="DEAD/DEAH_box_helicase_dom"/>
</dbReference>
<evidence type="ECO:0000256" key="6">
    <source>
        <dbReference type="ARBA" id="ARBA00023125"/>
    </source>
</evidence>
<dbReference type="EMBL" id="CP034170">
    <property type="protein sequence ID" value="AZI59520.1"/>
    <property type="molecule type" value="Genomic_DNA"/>
</dbReference>
<dbReference type="Pfam" id="PF17191">
    <property type="entry name" value="RecG_wedge"/>
    <property type="match status" value="1"/>
</dbReference>
<dbReference type="GO" id="GO:0016787">
    <property type="term" value="F:hydrolase activity"/>
    <property type="evidence" value="ECO:0007669"/>
    <property type="project" value="UniProtKB-KW"/>
</dbReference>
<dbReference type="GO" id="GO:0005524">
    <property type="term" value="F:ATP binding"/>
    <property type="evidence" value="ECO:0007669"/>
    <property type="project" value="UniProtKB-KW"/>
</dbReference>
<evidence type="ECO:0000256" key="7">
    <source>
        <dbReference type="ARBA" id="ARBA00023204"/>
    </source>
</evidence>
<dbReference type="Proteomes" id="UP000268084">
    <property type="component" value="Chromosome"/>
</dbReference>
<evidence type="ECO:0000259" key="9">
    <source>
        <dbReference type="PROSITE" id="PS51192"/>
    </source>
</evidence>
<keyword evidence="2" id="KW-0227">DNA damage</keyword>
<dbReference type="InterPro" id="IPR033454">
    <property type="entry name" value="RecG_wedge"/>
</dbReference>
<dbReference type="SUPFAM" id="SSF50249">
    <property type="entry name" value="Nucleic acid-binding proteins"/>
    <property type="match status" value="1"/>
</dbReference>
<dbReference type="Gene3D" id="3.40.50.300">
    <property type="entry name" value="P-loop containing nucleotide triphosphate hydrolases"/>
    <property type="match status" value="2"/>
</dbReference>
<evidence type="ECO:0000256" key="4">
    <source>
        <dbReference type="ARBA" id="ARBA00022806"/>
    </source>
</evidence>
<dbReference type="SMART" id="SM00490">
    <property type="entry name" value="HELICc"/>
    <property type="match status" value="1"/>
</dbReference>
<sequence length="758" mass="82152">MGLGDKLNSLLGARTAKLLEQKLQLVTVSDLLRHYPRKYNRRGELTDMRFLVEGERATIVAKVTGVKVRESQRKNVPGPKGRLHVLILTISDGTMHIECSFFNQRHRMKDFTIGTSAIFSGKVSRFRDTVQMSSAHAETMASTHDGAGVDHIAELAGVTEAIEDFGNGITPMYPLAEGVSLWVIQKSVKLVLDQLDSVVDPLPTSLLAHRGYTDLATALRHIHRPVDEKTLENAITRLRFDEALAMQLVLAQRRARIKSYPAEPCPPRAGGLLAAFDARLPFELTHGQQEVGRAISDDLSTLHPMNRLLQGEVGSGKTVVALRAMLQVIDNGRQTVLMAPTEVLATQHARSVREVLGRLASGGELGAPDGATKVTLLTGSLGAAARKQALLDIASGQAGIAIGTHALLGKHVMFANLGLVVVDEQHRFGVEQRDQLRGTNPETSPPHVLVMTATPIPRTVAMTVYGDLETSVLRELPKGRTPIVTNMVPAHAKPHWLERVWERVREEVAQGRQVYVVCPRIGDVGPDGPDTLSGFDSFDGSEPGMYEGADDDGKRQAVAVVDALTELSAGPLAGLKLATLHGRLNANDKDDTMTAFKQGQIDVLVATTVIEVGVDVPNATMMVILDADRFGMSQLHQLRGRVGRGGHAGYCFLVTQAPEGSPSLQRLSAVAATLDGFELAKADLALRREGDILGRIQAGRSSSLKLLSLLRDEEIILMAREDAIKFVADEEDLKRWPGLAEMANALIAEVTQDFLEKG</sequence>
<evidence type="ECO:0000256" key="3">
    <source>
        <dbReference type="ARBA" id="ARBA00022801"/>
    </source>
</evidence>
<dbReference type="Pfam" id="PF19833">
    <property type="entry name" value="RecG_dom3_C"/>
    <property type="match status" value="1"/>
</dbReference>
<dbReference type="PROSITE" id="PS51192">
    <property type="entry name" value="HELICASE_ATP_BIND_1"/>
    <property type="match status" value="1"/>
</dbReference>
<dbReference type="Gene3D" id="2.40.50.140">
    <property type="entry name" value="Nucleic acid-binding proteins"/>
    <property type="match status" value="1"/>
</dbReference>
<dbReference type="CDD" id="cd04488">
    <property type="entry name" value="RecG_wedge_OBF"/>
    <property type="match status" value="1"/>
</dbReference>
<dbReference type="InterPro" id="IPR045562">
    <property type="entry name" value="RecG_dom3_C"/>
</dbReference>
<evidence type="ECO:0000313" key="12">
    <source>
        <dbReference type="Proteomes" id="UP000268084"/>
    </source>
</evidence>
<dbReference type="Pfam" id="PF00270">
    <property type="entry name" value="DEAD"/>
    <property type="match status" value="1"/>
</dbReference>
<dbReference type="AlphaFoldDB" id="A0A3G8ZQI7"/>
<dbReference type="PANTHER" id="PTHR47964">
    <property type="entry name" value="ATP-DEPENDENT DNA HELICASE HOMOLOG RECG, CHLOROPLASTIC"/>
    <property type="match status" value="1"/>
</dbReference>
<reference evidence="11 12" key="2">
    <citation type="submission" date="2018-12" db="EMBL/GenBank/DDBJ databases">
        <title>Nakamurella antarcticus sp. nov., isolated from Antarctica South Shetland Islands soil.</title>
        <authorList>
            <person name="Peng F."/>
        </authorList>
    </citation>
    <scope>NUCLEOTIDE SEQUENCE [LARGE SCALE GENOMIC DNA]</scope>
    <source>
        <strain evidence="11 12">S14-144</strain>
    </source>
</reference>
<reference evidence="11 12" key="1">
    <citation type="submission" date="2018-11" db="EMBL/GenBank/DDBJ databases">
        <authorList>
            <person name="Da X."/>
        </authorList>
    </citation>
    <scope>NUCLEOTIDE SEQUENCE [LARGE SCALE GENOMIC DNA]</scope>
    <source>
        <strain evidence="11 12">S14-144</strain>
    </source>
</reference>
<protein>
    <recommendedName>
        <fullName evidence="8">Probable DNA 3'-5' helicase RecG</fullName>
    </recommendedName>
</protein>
<proteinExistence type="predicted"/>
<dbReference type="OrthoDB" id="9804325at2"/>
<name>A0A3G8ZQI7_9ACTN</name>
<dbReference type="GO" id="GO:0003677">
    <property type="term" value="F:DNA binding"/>
    <property type="evidence" value="ECO:0007669"/>
    <property type="project" value="UniProtKB-KW"/>
</dbReference>
<keyword evidence="1" id="KW-0547">Nucleotide-binding</keyword>
<gene>
    <name evidence="11" type="primary">recG</name>
    <name evidence="11" type="ORF">EH165_09085</name>
</gene>
<evidence type="ECO:0000259" key="10">
    <source>
        <dbReference type="PROSITE" id="PS51194"/>
    </source>
</evidence>
<dbReference type="InterPro" id="IPR014001">
    <property type="entry name" value="Helicase_ATP-bd"/>
</dbReference>